<dbReference type="InterPro" id="IPR007645">
    <property type="entry name" value="RNA_pol_Rpb2_3"/>
</dbReference>
<dbReference type="OrthoDB" id="10248617at2759"/>
<keyword evidence="21" id="KW-1185">Reference proteome</keyword>
<dbReference type="PROSITE" id="PS01166">
    <property type="entry name" value="RNA_POL_BETA"/>
    <property type="match status" value="1"/>
</dbReference>
<feature type="domain" description="RNA polymerase Rpb2" evidence="16">
    <location>
        <begin position="211"/>
        <end position="397"/>
    </location>
</feature>
<dbReference type="InterPro" id="IPR007121">
    <property type="entry name" value="RNA_pol_bsu_CS"/>
</dbReference>
<dbReference type="Gene3D" id="3.90.1110.10">
    <property type="entry name" value="RNA polymerase Rpb2, domain 2"/>
    <property type="match status" value="1"/>
</dbReference>
<evidence type="ECO:0000259" key="18">
    <source>
        <dbReference type="Pfam" id="PF04565"/>
    </source>
</evidence>
<dbReference type="AlphaFoldDB" id="A0A7R8X8P2"/>
<evidence type="ECO:0000259" key="16">
    <source>
        <dbReference type="Pfam" id="PF04561"/>
    </source>
</evidence>
<feature type="domain" description="DNA-directed RNA polymerase I subunit RPA2" evidence="19">
    <location>
        <begin position="554"/>
        <end position="617"/>
    </location>
</feature>
<evidence type="ECO:0000256" key="8">
    <source>
        <dbReference type="ARBA" id="ARBA00022833"/>
    </source>
</evidence>
<evidence type="ECO:0000256" key="9">
    <source>
        <dbReference type="ARBA" id="ARBA00023163"/>
    </source>
</evidence>
<dbReference type="SUPFAM" id="SSF64484">
    <property type="entry name" value="beta and beta-prime subunits of DNA dependent RNA-polymerase"/>
    <property type="match status" value="1"/>
</dbReference>
<name>A0A7R8X8P2_9CRUS</name>
<dbReference type="Proteomes" id="UP000677054">
    <property type="component" value="Unassembled WGS sequence"/>
</dbReference>
<evidence type="ECO:0000256" key="6">
    <source>
        <dbReference type="ARBA" id="ARBA00022723"/>
    </source>
</evidence>
<keyword evidence="3 13" id="KW-0240">DNA-directed RNA polymerase</keyword>
<evidence type="ECO:0000256" key="12">
    <source>
        <dbReference type="RuleBase" id="RU000434"/>
    </source>
</evidence>
<comment type="function">
    <text evidence="13">DNA-dependent RNA polymerase catalyzes the transcription of DNA into RNA using the four ribonucleoside triphosphates as substrates.</text>
</comment>
<dbReference type="InterPro" id="IPR037034">
    <property type="entry name" value="RNA_pol_Rpb2_2_sf"/>
</dbReference>
<evidence type="ECO:0000259" key="19">
    <source>
        <dbReference type="Pfam" id="PF06883"/>
    </source>
</evidence>
<dbReference type="Pfam" id="PF04563">
    <property type="entry name" value="RNA_pol_Rpb2_1"/>
    <property type="match status" value="1"/>
</dbReference>
<evidence type="ECO:0000256" key="4">
    <source>
        <dbReference type="ARBA" id="ARBA00022679"/>
    </source>
</evidence>
<gene>
    <name evidence="20" type="ORF">DSTB1V02_LOCUS3122</name>
</gene>
<feature type="domain" description="RNA polymerase Rpb2" evidence="18">
    <location>
        <begin position="446"/>
        <end position="510"/>
    </location>
</feature>
<evidence type="ECO:0000259" key="14">
    <source>
        <dbReference type="Pfam" id="PF00562"/>
    </source>
</evidence>
<proteinExistence type="inferred from homology"/>
<dbReference type="EMBL" id="CAJPEV010000384">
    <property type="protein sequence ID" value="CAG0884695.1"/>
    <property type="molecule type" value="Genomic_DNA"/>
</dbReference>
<comment type="similarity">
    <text evidence="2 12">Belongs to the RNA polymerase beta chain family.</text>
</comment>
<keyword evidence="7" id="KW-0863">Zinc-finger</keyword>
<evidence type="ECO:0000259" key="15">
    <source>
        <dbReference type="Pfam" id="PF04560"/>
    </source>
</evidence>
<organism evidence="20">
    <name type="scientific">Darwinula stevensoni</name>
    <dbReference type="NCBI Taxonomy" id="69355"/>
    <lineage>
        <taxon>Eukaryota</taxon>
        <taxon>Metazoa</taxon>
        <taxon>Ecdysozoa</taxon>
        <taxon>Arthropoda</taxon>
        <taxon>Crustacea</taxon>
        <taxon>Oligostraca</taxon>
        <taxon>Ostracoda</taxon>
        <taxon>Podocopa</taxon>
        <taxon>Podocopida</taxon>
        <taxon>Darwinulocopina</taxon>
        <taxon>Darwinuloidea</taxon>
        <taxon>Darwinulidae</taxon>
        <taxon>Darwinula</taxon>
    </lineage>
</organism>
<dbReference type="Gene3D" id="3.90.1100.10">
    <property type="match status" value="1"/>
</dbReference>
<keyword evidence="6" id="KW-0479">Metal-binding</keyword>
<evidence type="ECO:0000256" key="3">
    <source>
        <dbReference type="ARBA" id="ARBA00022478"/>
    </source>
</evidence>
<evidence type="ECO:0000256" key="1">
    <source>
        <dbReference type="ARBA" id="ARBA00004123"/>
    </source>
</evidence>
<dbReference type="GO" id="GO:0008270">
    <property type="term" value="F:zinc ion binding"/>
    <property type="evidence" value="ECO:0007669"/>
    <property type="project" value="UniProtKB-KW"/>
</dbReference>
<dbReference type="GO" id="GO:0032549">
    <property type="term" value="F:ribonucleoside binding"/>
    <property type="evidence" value="ECO:0007669"/>
    <property type="project" value="InterPro"/>
</dbReference>
<evidence type="ECO:0000256" key="5">
    <source>
        <dbReference type="ARBA" id="ARBA00022695"/>
    </source>
</evidence>
<dbReference type="Pfam" id="PF04560">
    <property type="entry name" value="RNA_pol_Rpb2_7"/>
    <property type="match status" value="1"/>
</dbReference>
<dbReference type="Pfam" id="PF00562">
    <property type="entry name" value="RNA_pol_Rpb2_6"/>
    <property type="match status" value="1"/>
</dbReference>
<dbReference type="InterPro" id="IPR015712">
    <property type="entry name" value="DNA-dir_RNA_pol_su2"/>
</dbReference>
<reference evidence="20" key="1">
    <citation type="submission" date="2020-11" db="EMBL/GenBank/DDBJ databases">
        <authorList>
            <person name="Tran Van P."/>
        </authorList>
    </citation>
    <scope>NUCLEOTIDE SEQUENCE</scope>
</reference>
<dbReference type="InterPro" id="IPR009674">
    <property type="entry name" value="Rpa2_dom_4"/>
</dbReference>
<evidence type="ECO:0000256" key="13">
    <source>
        <dbReference type="RuleBase" id="RU363031"/>
    </source>
</evidence>
<dbReference type="InterPro" id="IPR007120">
    <property type="entry name" value="DNA-dir_RNAP_su2_dom"/>
</dbReference>
<feature type="domain" description="RNA polymerase beta subunit protrusion" evidence="17">
    <location>
        <begin position="182"/>
        <end position="434"/>
    </location>
</feature>
<dbReference type="GO" id="GO:0006351">
    <property type="term" value="P:DNA-templated transcription"/>
    <property type="evidence" value="ECO:0007669"/>
    <property type="project" value="InterPro"/>
</dbReference>
<accession>A0A7R8X8P2</accession>
<dbReference type="InterPro" id="IPR037033">
    <property type="entry name" value="DNA-dir_RNAP_su2_hyb_sf"/>
</dbReference>
<keyword evidence="5 13" id="KW-0548">Nucleotidyltransferase</keyword>
<keyword evidence="9 13" id="KW-0804">Transcription</keyword>
<evidence type="ECO:0000256" key="10">
    <source>
        <dbReference type="ARBA" id="ARBA00023242"/>
    </source>
</evidence>
<dbReference type="InterPro" id="IPR014724">
    <property type="entry name" value="RNA_pol_RPB2_OB-fold"/>
</dbReference>
<evidence type="ECO:0000259" key="17">
    <source>
        <dbReference type="Pfam" id="PF04563"/>
    </source>
</evidence>
<evidence type="ECO:0000256" key="11">
    <source>
        <dbReference type="ARBA" id="ARBA00047768"/>
    </source>
</evidence>
<evidence type="ECO:0000313" key="21">
    <source>
        <dbReference type="Proteomes" id="UP000677054"/>
    </source>
</evidence>
<dbReference type="GO" id="GO:0000428">
    <property type="term" value="C:DNA-directed RNA polymerase complex"/>
    <property type="evidence" value="ECO:0007669"/>
    <property type="project" value="UniProtKB-KW"/>
</dbReference>
<protein>
    <recommendedName>
        <fullName evidence="13">DNA-directed RNA polymerase subunit beta</fullName>
        <ecNumber evidence="13">2.7.7.6</ecNumber>
    </recommendedName>
</protein>
<keyword evidence="8" id="KW-0862">Zinc</keyword>
<keyword evidence="4 13" id="KW-0808">Transferase</keyword>
<dbReference type="PANTHER" id="PTHR20856">
    <property type="entry name" value="DNA-DIRECTED RNA POLYMERASE I SUBUNIT 2"/>
    <property type="match status" value="1"/>
</dbReference>
<dbReference type="Gene3D" id="3.90.1800.10">
    <property type="entry name" value="RNA polymerase alpha subunit dimerisation domain"/>
    <property type="match status" value="1"/>
</dbReference>
<dbReference type="Pfam" id="PF06883">
    <property type="entry name" value="RNA_pol_Rpa2_4"/>
    <property type="match status" value="1"/>
</dbReference>
<sequence length="1133" mass="128588">MASSLLSQKYITSSEFSNPAPLEKEHISHLGAPFIESFNFMVEEGLSKAMKKIIPIVFTVPENYSVCLWAEVFYLLRHLPSLACWGLHLEINTLDMFGFEPRSPAMGAKFITESLTCPQYPMYSVYAQLSYDFVEETCTPTSRSYDPGEESPYDLPDVELQPPTLSEDADDVGKFKIYPQRVKMGEEENEIGGYFVVKGHERLIRMLVNVRRNYPLALSRSSWKQRGKLFSDQGVLIRCVRDDESSTNNVLHYLRDGTAKIMFSFSKQMYFAPLMMVMKALVDVSDKFIYEELISGMEDNLYYLSCVKNMLRVLQEEKLYTQLDMKRFIGQCFHDKVVLHVPESKPDEDVADFLIDECVLVHLNTRQDKFRLLVLMTKKLFSYVSNGCSPESPDSPMMWEVCLAGHVILQALKDQVENFLVFVRNQLIHRSRNQDLFHLDHGLTIVLENINWLRYISHFRALHRGSFFLQMRTSEVRKLLPEAWGFICPIHTPDGTPCGLLNHLTWNCEIITSQADTSKYPELLCAIGMIPLDSMAYPRGSLHVLPVLLDGRLIGHVHVIRARDFIWQLRMLKIAGEKVSRFLEIGYVPNLGKPEAGSRGGQWPGIFLFAGPSRLMRPIFNIYARSVEMIGVLEQVYLHIAVTSDEVREDMTTHMELSAISMMSNLACLIPLPDHNQSPRNMFQCQMSKQTMGTAFHCMRHRPETKQYRLITPTSPLFRPAQYDRIQLDDYPVGTNAIVAVISYTGYDMEDAMVISKASMERGLAHACIYKSEVIDLKDLTGERKTALASFFGRDPEEKKKSQLEDDGFPPIGARLNEGDAFYSYYDAGTGRYRTMRYKSTETAHVDTVRFCPAGEGLGEDYPRVCITLRMHRPPSVGDKFASRAGQKGICSMLYKTEDLPWTENGLTPDIIFNPHGLPSRMTMAKVMECMAGKAAAMHGHVYDAQPFRFNEKQTAADYYGKLLEMAGFNYYGTETMYCGTSGEAMPADIFFGVIHYQRLRHMVLDKWQVRSTGAVNAVTHQPVGGRKRGGGVRLGEMERDGLISHGASFLLQDRLFEGSDKSLEFFCFECGSLLTVCNPIPKGSTLQEDFPKCLKCDTTDTVTVLEIPYVFKLLCSQLAAANVKVTLSTKRK</sequence>
<dbReference type="GO" id="GO:0005634">
    <property type="term" value="C:nucleus"/>
    <property type="evidence" value="ECO:0007669"/>
    <property type="project" value="UniProtKB-SubCell"/>
</dbReference>
<dbReference type="Pfam" id="PF04561">
    <property type="entry name" value="RNA_pol_Rpb2_2"/>
    <property type="match status" value="1"/>
</dbReference>
<dbReference type="EMBL" id="LR899901">
    <property type="protein sequence ID" value="CAD7243189.1"/>
    <property type="molecule type" value="Genomic_DNA"/>
</dbReference>
<dbReference type="EC" id="2.7.7.6" evidence="13"/>
<keyword evidence="10" id="KW-0539">Nucleus</keyword>
<dbReference type="InterPro" id="IPR007642">
    <property type="entry name" value="RNA_pol_Rpb2_2"/>
</dbReference>
<dbReference type="Pfam" id="PF04565">
    <property type="entry name" value="RNA_pol_Rpb2_3"/>
    <property type="match status" value="1"/>
</dbReference>
<feature type="domain" description="DNA-directed RNA polymerase subunit 2 hybrid-binding" evidence="14">
    <location>
        <begin position="667"/>
        <end position="1029"/>
    </location>
</feature>
<evidence type="ECO:0000256" key="2">
    <source>
        <dbReference type="ARBA" id="ARBA00006835"/>
    </source>
</evidence>
<evidence type="ECO:0000256" key="7">
    <source>
        <dbReference type="ARBA" id="ARBA00022771"/>
    </source>
</evidence>
<dbReference type="FunFam" id="2.40.270.10:FF:000011">
    <property type="entry name" value="DNA-directed RNA polymerase subunit beta"/>
    <property type="match status" value="1"/>
</dbReference>
<dbReference type="GO" id="GO:0003899">
    <property type="term" value="F:DNA-directed RNA polymerase activity"/>
    <property type="evidence" value="ECO:0007669"/>
    <property type="project" value="UniProtKB-EC"/>
</dbReference>
<dbReference type="GO" id="GO:0003677">
    <property type="term" value="F:DNA binding"/>
    <property type="evidence" value="ECO:0007669"/>
    <property type="project" value="InterPro"/>
</dbReference>
<dbReference type="FunFam" id="3.90.1110.10:FF:000007">
    <property type="entry name" value="DNA-directed RNA polymerase subunit beta"/>
    <property type="match status" value="1"/>
</dbReference>
<dbReference type="Gene3D" id="2.40.270.10">
    <property type="entry name" value="DNA-directed RNA polymerase, subunit 2, domain 6"/>
    <property type="match status" value="1"/>
</dbReference>
<comment type="catalytic activity">
    <reaction evidence="11">
        <text>RNA(n) + a ribonucleoside 5'-triphosphate = RNA(n+1) + diphosphate</text>
        <dbReference type="Rhea" id="RHEA:21248"/>
        <dbReference type="Rhea" id="RHEA-COMP:14527"/>
        <dbReference type="Rhea" id="RHEA-COMP:17342"/>
        <dbReference type="ChEBI" id="CHEBI:33019"/>
        <dbReference type="ChEBI" id="CHEBI:61557"/>
        <dbReference type="ChEBI" id="CHEBI:140395"/>
        <dbReference type="EC" id="2.7.7.6"/>
    </reaction>
    <physiologicalReaction direction="left-to-right" evidence="11">
        <dbReference type="Rhea" id="RHEA:21249"/>
    </physiologicalReaction>
</comment>
<dbReference type="Gene3D" id="2.40.50.150">
    <property type="match status" value="1"/>
</dbReference>
<dbReference type="InterPro" id="IPR007644">
    <property type="entry name" value="RNA_pol_bsu_protrusion"/>
</dbReference>
<feature type="domain" description="RNA polymerase Rpb2" evidence="15">
    <location>
        <begin position="1031"/>
        <end position="1130"/>
    </location>
</feature>
<evidence type="ECO:0000313" key="20">
    <source>
        <dbReference type="EMBL" id="CAD7243189.1"/>
    </source>
</evidence>
<dbReference type="InterPro" id="IPR007641">
    <property type="entry name" value="RNA_pol_Rpb2_7"/>
</dbReference>
<comment type="subcellular location">
    <subcellularLocation>
        <location evidence="1">Nucleus</location>
    </subcellularLocation>
</comment>
<dbReference type="CDD" id="cd00653">
    <property type="entry name" value="RNA_pol_B_RPB2"/>
    <property type="match status" value="1"/>
</dbReference>